<dbReference type="SUPFAM" id="SSF52540">
    <property type="entry name" value="P-loop containing nucleoside triphosphate hydrolases"/>
    <property type="match status" value="1"/>
</dbReference>
<comment type="caution">
    <text evidence="1">The sequence shown here is derived from an EMBL/GenBank/DDBJ whole genome shotgun (WGS) entry which is preliminary data.</text>
</comment>
<evidence type="ECO:0000313" key="2">
    <source>
        <dbReference type="EMBL" id="GAL73947.1"/>
    </source>
</evidence>
<dbReference type="AlphaFoldDB" id="A0A081D775"/>
<proteinExistence type="predicted"/>
<evidence type="ECO:0000313" key="3">
    <source>
        <dbReference type="Proteomes" id="UP000028980"/>
    </source>
</evidence>
<dbReference type="Proteomes" id="UP000029647">
    <property type="component" value="Unassembled WGS sequence"/>
</dbReference>
<keyword evidence="1" id="KW-0548">Nucleotidyltransferase</keyword>
<dbReference type="GO" id="GO:0003887">
    <property type="term" value="F:DNA-directed DNA polymerase activity"/>
    <property type="evidence" value="ECO:0007669"/>
    <property type="project" value="UniProtKB-EC"/>
</dbReference>
<dbReference type="PANTHER" id="PTHR11669:SF8">
    <property type="entry name" value="DNA POLYMERASE III SUBUNIT DELTA"/>
    <property type="match status" value="1"/>
</dbReference>
<dbReference type="EC" id="2.7.7.7" evidence="1"/>
<reference evidence="3 4" key="1">
    <citation type="journal article" date="2014" name="Genome Announc.">
        <title>Draft Genome Sequences of Marine Flavobacterium Nonlabens Strains NR17, NR24, NR27, NR32, NR33, and Ara13.</title>
        <authorList>
            <person name="Nakanishi M."/>
            <person name="Meirelles P."/>
            <person name="Suzuki R."/>
            <person name="Takatani N."/>
            <person name="Mino S."/>
            <person name="Suda W."/>
            <person name="Oshima K."/>
            <person name="Hattori M."/>
            <person name="Ohkuma M."/>
            <person name="Hosokawa M."/>
            <person name="Miyashita K."/>
            <person name="Thompson F.L."/>
            <person name="Niwa A."/>
            <person name="Sawabe T."/>
            <person name="Sawabe T."/>
        </authorList>
    </citation>
    <scope>NUCLEOTIDE SEQUENCE [LARGE SCALE GENOMIC DNA]</scope>
    <source>
        <strain evidence="2">JCM 19275</strain>
        <strain evidence="1">JCM 19296</strain>
        <strain evidence="4">JCM19275</strain>
        <strain evidence="3">JCM19296</strain>
    </source>
</reference>
<evidence type="ECO:0000313" key="1">
    <source>
        <dbReference type="EMBL" id="GAK74771.1"/>
    </source>
</evidence>
<protein>
    <submittedName>
        <fullName evidence="1">DNA polymerase III delta prime subunit</fullName>
        <ecNumber evidence="1">2.7.7.7</ecNumber>
    </submittedName>
</protein>
<accession>A0A081D775</accession>
<dbReference type="Gene3D" id="3.40.50.300">
    <property type="entry name" value="P-loop containing nucleotide triphosphate hydrolases"/>
    <property type="match status" value="1"/>
</dbReference>
<keyword evidence="1" id="KW-0808">Transferase</keyword>
<name>A0A081D775_NONUL</name>
<dbReference type="Pfam" id="PF13177">
    <property type="entry name" value="DNA_pol3_delta2"/>
    <property type="match status" value="1"/>
</dbReference>
<sequence>MRYQDIIGLEHLKTHLQTTVENGRIAHAQLMVGPTGSGVLPLALAYARSILCNSNNDRCDAQMDQIAHPDLHFAYPVANNAKIKAKAVSDDFIAEWREFLKTQPYGSLADWYQAIEIEKKQSKIGVDEAKRIVSKLSLKSYEGGYKVLIIWGGADKLNTEASNKLLKLIEEPPAKTVFLLIAEDEDQIINTIKSRCQLLHVPKLNSESIANGLLERNGLEITRAQQIARQSNGDYNKAVQSIHNISEDTDFEKWFVTWVRTAFAARGRKSAINDLIAWADMIAATNRETQKRFLLYCLEYFRQAMLLNYKANSAVYLTPQMPDFKLEKFAPFIEGHRIQPISDEIEKAIYHIERNGNGKVILTDLAIGLTRLIHKSA</sequence>
<dbReference type="EMBL" id="BBLG01000001">
    <property type="protein sequence ID" value="GAK74771.1"/>
    <property type="molecule type" value="Genomic_DNA"/>
</dbReference>
<dbReference type="GO" id="GO:0006261">
    <property type="term" value="P:DNA-templated DNA replication"/>
    <property type="evidence" value="ECO:0007669"/>
    <property type="project" value="TreeGrafter"/>
</dbReference>
<dbReference type="Proteomes" id="UP000028980">
    <property type="component" value="Unassembled WGS sequence"/>
</dbReference>
<dbReference type="PANTHER" id="PTHR11669">
    <property type="entry name" value="REPLICATION FACTOR C / DNA POLYMERASE III GAMMA-TAU SUBUNIT"/>
    <property type="match status" value="1"/>
</dbReference>
<gene>
    <name evidence="2" type="ORF">JCM19275_2794</name>
    <name evidence="1" type="ORF">JCM19296_349</name>
</gene>
<dbReference type="InterPro" id="IPR027417">
    <property type="entry name" value="P-loop_NTPase"/>
</dbReference>
<dbReference type="EMBL" id="BBNT01000001">
    <property type="protein sequence ID" value="GAL73947.1"/>
    <property type="molecule type" value="Genomic_DNA"/>
</dbReference>
<organism evidence="1 3">
    <name type="scientific">Nonlabens ulvanivorans</name>
    <name type="common">Persicivirga ulvanivorans</name>
    <dbReference type="NCBI Taxonomy" id="906888"/>
    <lineage>
        <taxon>Bacteria</taxon>
        <taxon>Pseudomonadati</taxon>
        <taxon>Bacteroidota</taxon>
        <taxon>Flavobacteriia</taxon>
        <taxon>Flavobacteriales</taxon>
        <taxon>Flavobacteriaceae</taxon>
        <taxon>Nonlabens</taxon>
    </lineage>
</organism>
<evidence type="ECO:0000313" key="4">
    <source>
        <dbReference type="Proteomes" id="UP000029647"/>
    </source>
</evidence>
<dbReference type="InterPro" id="IPR050238">
    <property type="entry name" value="DNA_Rep/Repair_Clamp_Loader"/>
</dbReference>